<name>A0A0C3QJM4_9AGAM</name>
<accession>A0A0C3QJM4</accession>
<dbReference type="HOGENOM" id="CLU_3052117_0_0_1"/>
<dbReference type="EMBL" id="KN823024">
    <property type="protein sequence ID" value="KIO26414.1"/>
    <property type="molecule type" value="Genomic_DNA"/>
</dbReference>
<organism evidence="1 2">
    <name type="scientific">Tulasnella calospora MUT 4182</name>
    <dbReference type="NCBI Taxonomy" id="1051891"/>
    <lineage>
        <taxon>Eukaryota</taxon>
        <taxon>Fungi</taxon>
        <taxon>Dikarya</taxon>
        <taxon>Basidiomycota</taxon>
        <taxon>Agaricomycotina</taxon>
        <taxon>Agaricomycetes</taxon>
        <taxon>Cantharellales</taxon>
        <taxon>Tulasnellaceae</taxon>
        <taxon>Tulasnella</taxon>
    </lineage>
</organism>
<keyword evidence="2" id="KW-1185">Reference proteome</keyword>
<evidence type="ECO:0000313" key="1">
    <source>
        <dbReference type="EMBL" id="KIO26414.1"/>
    </source>
</evidence>
<gene>
    <name evidence="1" type="ORF">M407DRAFT_24263</name>
</gene>
<evidence type="ECO:0000313" key="2">
    <source>
        <dbReference type="Proteomes" id="UP000054248"/>
    </source>
</evidence>
<proteinExistence type="predicted"/>
<protein>
    <submittedName>
        <fullName evidence="1">Uncharacterized protein</fullName>
    </submittedName>
</protein>
<reference evidence="2" key="2">
    <citation type="submission" date="2015-01" db="EMBL/GenBank/DDBJ databases">
        <title>Evolutionary Origins and Diversification of the Mycorrhizal Mutualists.</title>
        <authorList>
            <consortium name="DOE Joint Genome Institute"/>
            <consortium name="Mycorrhizal Genomics Consortium"/>
            <person name="Kohler A."/>
            <person name="Kuo A."/>
            <person name="Nagy L.G."/>
            <person name="Floudas D."/>
            <person name="Copeland A."/>
            <person name="Barry K.W."/>
            <person name="Cichocki N."/>
            <person name="Veneault-Fourrey C."/>
            <person name="LaButti K."/>
            <person name="Lindquist E.A."/>
            <person name="Lipzen A."/>
            <person name="Lundell T."/>
            <person name="Morin E."/>
            <person name="Murat C."/>
            <person name="Riley R."/>
            <person name="Ohm R."/>
            <person name="Sun H."/>
            <person name="Tunlid A."/>
            <person name="Henrissat B."/>
            <person name="Grigoriev I.V."/>
            <person name="Hibbett D.S."/>
            <person name="Martin F."/>
        </authorList>
    </citation>
    <scope>NUCLEOTIDE SEQUENCE [LARGE SCALE GENOMIC DNA]</scope>
    <source>
        <strain evidence="2">MUT 4182</strain>
    </source>
</reference>
<dbReference type="Proteomes" id="UP000054248">
    <property type="component" value="Unassembled WGS sequence"/>
</dbReference>
<reference evidence="1 2" key="1">
    <citation type="submission" date="2014-04" db="EMBL/GenBank/DDBJ databases">
        <authorList>
            <consortium name="DOE Joint Genome Institute"/>
            <person name="Kuo A."/>
            <person name="Girlanda M."/>
            <person name="Perotto S."/>
            <person name="Kohler A."/>
            <person name="Nagy L.G."/>
            <person name="Floudas D."/>
            <person name="Copeland A."/>
            <person name="Barry K.W."/>
            <person name="Cichocki N."/>
            <person name="Veneault-Fourrey C."/>
            <person name="LaButti K."/>
            <person name="Lindquist E.A."/>
            <person name="Lipzen A."/>
            <person name="Lundell T."/>
            <person name="Morin E."/>
            <person name="Murat C."/>
            <person name="Sun H."/>
            <person name="Tunlid A."/>
            <person name="Henrissat B."/>
            <person name="Grigoriev I.V."/>
            <person name="Hibbett D.S."/>
            <person name="Martin F."/>
            <person name="Nordberg H.P."/>
            <person name="Cantor M.N."/>
            <person name="Hua S.X."/>
        </authorList>
    </citation>
    <scope>NUCLEOTIDE SEQUENCE [LARGE SCALE GENOMIC DNA]</scope>
    <source>
        <strain evidence="1 2">MUT 4182</strain>
    </source>
</reference>
<sequence>MSMIITDTLQQDLKDYLASKAVDKIIMTPRFDTNDDQPMFIKLLKESLIRYLDT</sequence>
<dbReference type="AlphaFoldDB" id="A0A0C3QJM4"/>